<keyword evidence="1" id="KW-0560">Oxidoreductase</keyword>
<dbReference type="RefSeq" id="WP_175168385.1">
    <property type="nucleotide sequence ID" value="NZ_CADIJQ010000001.1"/>
</dbReference>
<gene>
    <name evidence="1" type="primary">sdgC</name>
    <name evidence="1" type="ORF">LMG3441_00773</name>
</gene>
<sequence length="57" mass="6193">MKIVCIGGGPAGLYFGLLMKLQDVRNEVVFVERNKPYNTFGWGVVFSDANALISASV</sequence>
<dbReference type="AlphaFoldDB" id="A0A6S7AD61"/>
<accession>A0A6S7AD61</accession>
<protein>
    <submittedName>
        <fullName evidence="1">Salicyloyl-CoA 5-hydroxylase</fullName>
        <ecNumber evidence="1">1.14.13.209</ecNumber>
    </submittedName>
</protein>
<proteinExistence type="predicted"/>
<dbReference type="EMBL" id="CADIJQ010000001">
    <property type="protein sequence ID" value="CAB3665152.1"/>
    <property type="molecule type" value="Genomic_DNA"/>
</dbReference>
<dbReference type="EC" id="1.14.13.209" evidence="1"/>
<dbReference type="Proteomes" id="UP000494269">
    <property type="component" value="Unassembled WGS sequence"/>
</dbReference>
<dbReference type="InterPro" id="IPR036188">
    <property type="entry name" value="FAD/NAD-bd_sf"/>
</dbReference>
<reference evidence="1 2" key="1">
    <citation type="submission" date="2020-04" db="EMBL/GenBank/DDBJ databases">
        <authorList>
            <person name="De Canck E."/>
        </authorList>
    </citation>
    <scope>NUCLEOTIDE SEQUENCE [LARGE SCALE GENOMIC DNA]</scope>
    <source>
        <strain evidence="1 2">LMG 3441</strain>
    </source>
</reference>
<keyword evidence="2" id="KW-1185">Reference proteome</keyword>
<evidence type="ECO:0000313" key="1">
    <source>
        <dbReference type="EMBL" id="CAB3665152.1"/>
    </source>
</evidence>
<name>A0A6S7AD61_9BURK</name>
<evidence type="ECO:0000313" key="2">
    <source>
        <dbReference type="Proteomes" id="UP000494269"/>
    </source>
</evidence>
<dbReference type="SUPFAM" id="SSF51905">
    <property type="entry name" value="FAD/NAD(P)-binding domain"/>
    <property type="match status" value="1"/>
</dbReference>
<dbReference type="GO" id="GO:0016491">
    <property type="term" value="F:oxidoreductase activity"/>
    <property type="evidence" value="ECO:0007669"/>
    <property type="project" value="UniProtKB-KW"/>
</dbReference>
<dbReference type="Gene3D" id="3.50.50.60">
    <property type="entry name" value="FAD/NAD(P)-binding domain"/>
    <property type="match status" value="1"/>
</dbReference>
<organism evidence="1 2">
    <name type="scientific">Achromobacter kerstersii</name>
    <dbReference type="NCBI Taxonomy" id="1353890"/>
    <lineage>
        <taxon>Bacteria</taxon>
        <taxon>Pseudomonadati</taxon>
        <taxon>Pseudomonadota</taxon>
        <taxon>Betaproteobacteria</taxon>
        <taxon>Burkholderiales</taxon>
        <taxon>Alcaligenaceae</taxon>
        <taxon>Achromobacter</taxon>
    </lineage>
</organism>